<dbReference type="EMBL" id="LAVV01010342">
    <property type="protein sequence ID" value="KNZ49186.1"/>
    <property type="molecule type" value="Genomic_DNA"/>
</dbReference>
<sequence length="503" mass="55962">MYSLFLWLQTQDKIVSCETVRHAITSVDVVSNIFAKCIPPATPSLALVHPSWLKSACLAVQRHPIISSITQLVSFQDSCRGAPPSARLHHAGSTFQEIRILELYLDPGFFSSLSHLNTLQLSMIKISKGKFSFLLSSLASSLIELGLHNIFFVGVEKLTESYQLSCIILTCAILLAPAAVCPALPEACTNAPTARGPSATIPWLPSTSTSFIMGLYSHLHLSLYLSLMGYQMDTSELDKSLAQDPVTDHRSPHLRAFEPYPAAGLSGHSSPIHPPVCAHHGVFSVLLRHPLSHNVERPEDGTSLESATCRPHTGTITRAARLARHMISNNLASPPRFANGRSETKHLAHINCRWFLTMWMLTAASSLAIYPDSSPYSRTPITISIYTIQPTTGARREMGTPFVLGIDYNYGYGKVDRLRMNLEQFVHEQAHILDNLYLFMFLIRLDESINEVERERRWQARMRWEEWGDSQGRGMEPDLGGGARRLIMSRMFPAGRRASSSAQ</sequence>
<protein>
    <submittedName>
        <fullName evidence="1">Uncharacterized protein</fullName>
    </submittedName>
</protein>
<gene>
    <name evidence="1" type="ORF">VP01_515g2</name>
</gene>
<keyword evidence="2" id="KW-1185">Reference proteome</keyword>
<reference evidence="1 2" key="1">
    <citation type="submission" date="2015-08" db="EMBL/GenBank/DDBJ databases">
        <title>Next Generation Sequencing and Analysis of the Genome of Puccinia sorghi L Schw, the Causal Agent of Maize Common Rust.</title>
        <authorList>
            <person name="Rochi L."/>
            <person name="Burguener G."/>
            <person name="Darino M."/>
            <person name="Turjanski A."/>
            <person name="Kreff E."/>
            <person name="Dieguez M.J."/>
            <person name="Sacco F."/>
        </authorList>
    </citation>
    <scope>NUCLEOTIDE SEQUENCE [LARGE SCALE GENOMIC DNA]</scope>
    <source>
        <strain evidence="1 2">RO10H11247</strain>
    </source>
</reference>
<accession>A0A0L6UKW4</accession>
<organism evidence="1 2">
    <name type="scientific">Puccinia sorghi</name>
    <dbReference type="NCBI Taxonomy" id="27349"/>
    <lineage>
        <taxon>Eukaryota</taxon>
        <taxon>Fungi</taxon>
        <taxon>Dikarya</taxon>
        <taxon>Basidiomycota</taxon>
        <taxon>Pucciniomycotina</taxon>
        <taxon>Pucciniomycetes</taxon>
        <taxon>Pucciniales</taxon>
        <taxon>Pucciniaceae</taxon>
        <taxon>Puccinia</taxon>
    </lineage>
</organism>
<dbReference type="Proteomes" id="UP000037035">
    <property type="component" value="Unassembled WGS sequence"/>
</dbReference>
<dbReference type="VEuPathDB" id="FungiDB:VP01_515g2"/>
<name>A0A0L6UKW4_9BASI</name>
<comment type="caution">
    <text evidence="1">The sequence shown here is derived from an EMBL/GenBank/DDBJ whole genome shotgun (WGS) entry which is preliminary data.</text>
</comment>
<dbReference type="OrthoDB" id="2505231at2759"/>
<proteinExistence type="predicted"/>
<evidence type="ECO:0000313" key="1">
    <source>
        <dbReference type="EMBL" id="KNZ49186.1"/>
    </source>
</evidence>
<dbReference type="AlphaFoldDB" id="A0A0L6UKW4"/>
<evidence type="ECO:0000313" key="2">
    <source>
        <dbReference type="Proteomes" id="UP000037035"/>
    </source>
</evidence>